<name>A7I5C5_METB6</name>
<dbReference type="GeneID" id="25393897"/>
<dbReference type="Proteomes" id="UP000002408">
    <property type="component" value="Chromosome"/>
</dbReference>
<dbReference type="PANTHER" id="PTHR40265">
    <property type="entry name" value="BLL2707 PROTEIN"/>
    <property type="match status" value="1"/>
</dbReference>
<dbReference type="Pfam" id="PF13468">
    <property type="entry name" value="Glyoxalase_3"/>
    <property type="match status" value="1"/>
</dbReference>
<dbReference type="RefSeq" id="WP_011991424.1">
    <property type="nucleotide sequence ID" value="NC_009712.1"/>
</dbReference>
<dbReference type="InterPro" id="IPR029068">
    <property type="entry name" value="Glyas_Bleomycin-R_OHBP_Dase"/>
</dbReference>
<evidence type="ECO:0000259" key="1">
    <source>
        <dbReference type="Pfam" id="PF13468"/>
    </source>
</evidence>
<dbReference type="OrthoDB" id="266164at2157"/>
<dbReference type="SUPFAM" id="SSF54593">
    <property type="entry name" value="Glyoxalase/Bleomycin resistance protein/Dihydroxybiphenyl dioxygenase"/>
    <property type="match status" value="1"/>
</dbReference>
<dbReference type="HOGENOM" id="CLU_893142_0_0_2"/>
<keyword evidence="3" id="KW-1185">Reference proteome</keyword>
<dbReference type="EMBL" id="CP000780">
    <property type="protein sequence ID" value="ABS54936.1"/>
    <property type="molecule type" value="Genomic_DNA"/>
</dbReference>
<dbReference type="AlphaFoldDB" id="A7I5C5"/>
<dbReference type="PANTHER" id="PTHR40265:SF1">
    <property type="entry name" value="GLYOXALASE-LIKE DOMAIN-CONTAINING PROTEIN"/>
    <property type="match status" value="1"/>
</dbReference>
<organism evidence="2 3">
    <name type="scientific">Methanoregula boonei (strain DSM 21154 / JCM 14090 / 6A8)</name>
    <dbReference type="NCBI Taxonomy" id="456442"/>
    <lineage>
        <taxon>Archaea</taxon>
        <taxon>Methanobacteriati</taxon>
        <taxon>Methanobacteriota</taxon>
        <taxon>Stenosarchaea group</taxon>
        <taxon>Methanomicrobia</taxon>
        <taxon>Methanomicrobiales</taxon>
        <taxon>Methanoregulaceae</taxon>
        <taxon>Methanoregula</taxon>
    </lineage>
</organism>
<dbReference type="KEGG" id="mbn:Mboo_0417"/>
<dbReference type="InterPro" id="IPR025870">
    <property type="entry name" value="Glyoxalase-like_dom"/>
</dbReference>
<accession>A7I5C5</accession>
<gene>
    <name evidence="2" type="ordered locus">Mboo_0417</name>
</gene>
<evidence type="ECO:0000313" key="3">
    <source>
        <dbReference type="Proteomes" id="UP000002408"/>
    </source>
</evidence>
<evidence type="ECO:0000313" key="2">
    <source>
        <dbReference type="EMBL" id="ABS54936.1"/>
    </source>
</evidence>
<reference evidence="3" key="1">
    <citation type="journal article" date="2015" name="Microbiology">
        <title>Genome of Methanoregula boonei 6A8 reveals adaptations to oligotrophic peatland environments.</title>
        <authorList>
            <person name="Braeuer S."/>
            <person name="Cadillo-Quiroz H."/>
            <person name="Kyrpides N."/>
            <person name="Woyke T."/>
            <person name="Goodwin L."/>
            <person name="Detter C."/>
            <person name="Podell S."/>
            <person name="Yavitt J.B."/>
            <person name="Zinder S.H."/>
        </authorList>
    </citation>
    <scope>NUCLEOTIDE SEQUENCE [LARGE SCALE GENOMIC DNA]</scope>
    <source>
        <strain evidence="3">DSM 21154 / JCM 14090 / 6A8</strain>
    </source>
</reference>
<protein>
    <recommendedName>
        <fullName evidence="1">Glyoxalase-like domain-containing protein</fullName>
    </recommendedName>
</protein>
<feature type="domain" description="Glyoxalase-like" evidence="1">
    <location>
        <begin position="53"/>
        <end position="254"/>
    </location>
</feature>
<dbReference type="STRING" id="456442.Mboo_0417"/>
<sequence length="311" mass="32291" precursor="true">MASPVRIVRVLLYALAITTLVLSAVCISGCVGSSGTSPGETAAGPGTAPAWRIDHAVIVVDNLTEARERFAAAGFSVVAGGEHGGNDTENALVPFEDGSYLELFAPVNPAMATEMKALVASGTFDAAMQQENAMDSRFMRHLADGPGPEDFALSSPGLNLSAAQADAGQQGIILAGPIPMSRTRPDGIDVKWHVDVPVSGDTAAVPFLIADDTPRSYRVPGGADAMQPNNVTGIKRIVIRTQDQENVTQWYDTVLPGVPASTNGSATTYMLNGSTIEVRQGAAGTQQDGIAEIVLAQGSGGELVLDNSTWE</sequence>
<proteinExistence type="predicted"/>
<dbReference type="Gene3D" id="3.10.180.10">
    <property type="entry name" value="2,3-Dihydroxybiphenyl 1,2-Dioxygenase, domain 1"/>
    <property type="match status" value="1"/>
</dbReference>
<dbReference type="eggNOG" id="arCOG08204">
    <property type="taxonomic scope" value="Archaea"/>
</dbReference>